<dbReference type="PANTHER" id="PTHR42923">
    <property type="entry name" value="PROTOPORPHYRINOGEN OXIDASE"/>
    <property type="match status" value="1"/>
</dbReference>
<dbReference type="SUPFAM" id="SSF51905">
    <property type="entry name" value="FAD/NAD(P)-binding domain"/>
    <property type="match status" value="1"/>
</dbReference>
<gene>
    <name evidence="2" type="ORF">CUN60_03165</name>
</gene>
<dbReference type="AlphaFoldDB" id="A0A2I7N4E5"/>
<evidence type="ECO:0000259" key="1">
    <source>
        <dbReference type="Pfam" id="PF01593"/>
    </source>
</evidence>
<dbReference type="Pfam" id="PF01593">
    <property type="entry name" value="Amino_oxidase"/>
    <property type="match status" value="1"/>
</dbReference>
<feature type="domain" description="Amine oxidase" evidence="1">
    <location>
        <begin position="12"/>
        <end position="293"/>
    </location>
</feature>
<reference evidence="3" key="1">
    <citation type="submission" date="2017-11" db="EMBL/GenBank/DDBJ databases">
        <authorList>
            <person name="Chan K.G."/>
            <person name="Lee L.S."/>
        </authorList>
    </citation>
    <scope>NUCLEOTIDE SEQUENCE [LARGE SCALE GENOMIC DNA]</scope>
    <source>
        <strain evidence="3">DSM 100970</strain>
    </source>
</reference>
<dbReference type="InterPro" id="IPR036188">
    <property type="entry name" value="FAD/NAD-bd_sf"/>
</dbReference>
<keyword evidence="3" id="KW-1185">Reference proteome</keyword>
<organism evidence="2 3">
    <name type="scientific">Aquella oligotrophica</name>
    <dbReference type="NCBI Taxonomy" id="2067065"/>
    <lineage>
        <taxon>Bacteria</taxon>
        <taxon>Pseudomonadati</taxon>
        <taxon>Pseudomonadota</taxon>
        <taxon>Betaproteobacteria</taxon>
        <taxon>Neisseriales</taxon>
        <taxon>Neisseriaceae</taxon>
        <taxon>Aquella</taxon>
    </lineage>
</organism>
<dbReference type="KEGG" id="nba:CUN60_03165"/>
<sequence>MKKKIAIIGSGISGLTCGYLLHKDFDIEIFEANNYIGGHTSTIDVGELAIDTGFIVFNDRTYPNFQKILDTLGIKYRPTEMSFSVRNDQWGLEYNGNNLNSLFADRKNILSPKFIKLIYDILKFNRLAKKTTSFQNETLKEFIAKNNFGKWFVEGYVLPMGSAIWSMGIKEMLDFPFAFFARFFNNHGLLDVNNRPQWYTICGGSKNYIPKLTNGFSDKIHLNAEVKQIIRNEDNVEIVFADGTKKSFAEVICACHSNQALQILASPTKEEVSVLGAIKYSKNEVVLHTDESLLPKRKLAHASWNYLMTGQSDNQATLTYNMNILQGLRADKIYCVTLNSTEMIAKDKIIATFNYEHPIYTEEAVIAQKNWAKISGVDKVHYCGAYWANGFHEDGVKSAIEVCKKLGVEFAG</sequence>
<dbReference type="EMBL" id="CP024847">
    <property type="protein sequence ID" value="AUR51339.1"/>
    <property type="molecule type" value="Genomic_DNA"/>
</dbReference>
<name>A0A2I7N4E5_9NEIS</name>
<evidence type="ECO:0000313" key="3">
    <source>
        <dbReference type="Proteomes" id="UP000236655"/>
    </source>
</evidence>
<dbReference type="OrthoDB" id="20837at2"/>
<dbReference type="RefSeq" id="WP_102950639.1">
    <property type="nucleotide sequence ID" value="NZ_CP024847.1"/>
</dbReference>
<dbReference type="Gene3D" id="1.10.405.20">
    <property type="match status" value="1"/>
</dbReference>
<dbReference type="PANTHER" id="PTHR42923:SF17">
    <property type="entry name" value="AMINE OXIDASE DOMAIN-CONTAINING PROTEIN"/>
    <property type="match status" value="1"/>
</dbReference>
<accession>A0A2I7N4E5</accession>
<proteinExistence type="predicted"/>
<dbReference type="GO" id="GO:0016491">
    <property type="term" value="F:oxidoreductase activity"/>
    <property type="evidence" value="ECO:0007669"/>
    <property type="project" value="InterPro"/>
</dbReference>
<protein>
    <submittedName>
        <fullName evidence="2">FAD-dependent oxidoreductase</fullName>
    </submittedName>
</protein>
<dbReference type="Gene3D" id="3.50.50.60">
    <property type="entry name" value="FAD/NAD(P)-binding domain"/>
    <property type="match status" value="1"/>
</dbReference>
<dbReference type="Gene3D" id="3.30.70.1990">
    <property type="match status" value="1"/>
</dbReference>
<dbReference type="InterPro" id="IPR002937">
    <property type="entry name" value="Amino_oxidase"/>
</dbReference>
<dbReference type="FunFam" id="1.10.405.20:FF:000001">
    <property type="entry name" value="Amine oxidase"/>
    <property type="match status" value="1"/>
</dbReference>
<dbReference type="Proteomes" id="UP000236655">
    <property type="component" value="Chromosome"/>
</dbReference>
<evidence type="ECO:0000313" key="2">
    <source>
        <dbReference type="EMBL" id="AUR51339.1"/>
    </source>
</evidence>
<dbReference type="InterPro" id="IPR050464">
    <property type="entry name" value="Zeta_carotene_desat/Oxidored"/>
</dbReference>